<organism evidence="3 4">
    <name type="scientific">Agrobacterium albertimagni AOL15</name>
    <dbReference type="NCBI Taxonomy" id="1156935"/>
    <lineage>
        <taxon>Bacteria</taxon>
        <taxon>Pseudomonadati</taxon>
        <taxon>Pseudomonadota</taxon>
        <taxon>Alphaproteobacteria</taxon>
        <taxon>Hyphomicrobiales</taxon>
        <taxon>Rhizobiaceae</taxon>
        <taxon>Rhizobium/Agrobacterium group</taxon>
        <taxon>Agrobacterium</taxon>
    </lineage>
</organism>
<dbReference type="PANTHER" id="PTHR30273:SF2">
    <property type="entry name" value="PROTEIN FECR"/>
    <property type="match status" value="1"/>
</dbReference>
<proteinExistence type="predicted"/>
<dbReference type="Pfam" id="PF16220">
    <property type="entry name" value="DUF4880"/>
    <property type="match status" value="1"/>
</dbReference>
<sequence length="330" mass="36071">MRHQDAQDKDRTDSDFTHTDPVVDQALGWFLRLRDGKQDAATRADFRAWLAKDPRHEEEFRGLEIVWNSEPFLEAVKALPVARSALMRPSGPRWPRRAAALAASILIAAGIWQYPALTIALQADYVTATGAQRRVLLPDGSMMLLNTDTAVALDFGAGRRHIRLLRGEAYLDVVHDAAHPFTVSGRYGEVEVLGTAFSVRTGANEDAVILERGRVQVLCLCDGKDRAVLQPGETVSITAASVSPVHAADTSATLAWREGRIVFEDAPLGDVLDELRRYHGGAILVADERVNQLKVTGNYRLDDVEGAVRTLADVAGAGFHRVPGGLIILR</sequence>
<evidence type="ECO:0000259" key="2">
    <source>
        <dbReference type="Pfam" id="PF16220"/>
    </source>
</evidence>
<dbReference type="eggNOG" id="COG3712">
    <property type="taxonomic scope" value="Bacteria"/>
</dbReference>
<keyword evidence="4" id="KW-1185">Reference proteome</keyword>
<dbReference type="InterPro" id="IPR032623">
    <property type="entry name" value="FecR_N"/>
</dbReference>
<feature type="domain" description="FecR N-terminal" evidence="2">
    <location>
        <begin position="24"/>
        <end position="64"/>
    </location>
</feature>
<dbReference type="Gene3D" id="3.55.50.30">
    <property type="match status" value="1"/>
</dbReference>
<evidence type="ECO:0000313" key="3">
    <source>
        <dbReference type="EMBL" id="EKF57924.1"/>
    </source>
</evidence>
<dbReference type="Proteomes" id="UP000007123">
    <property type="component" value="Unassembled WGS sequence"/>
</dbReference>
<evidence type="ECO:0000313" key="4">
    <source>
        <dbReference type="Proteomes" id="UP000007123"/>
    </source>
</evidence>
<dbReference type="Gene3D" id="2.60.120.1440">
    <property type="match status" value="1"/>
</dbReference>
<dbReference type="OrthoDB" id="9798846at2"/>
<evidence type="ECO:0000259" key="1">
    <source>
        <dbReference type="Pfam" id="PF04773"/>
    </source>
</evidence>
<dbReference type="PIRSF" id="PIRSF018266">
    <property type="entry name" value="FecR"/>
    <property type="match status" value="1"/>
</dbReference>
<dbReference type="InterPro" id="IPR012373">
    <property type="entry name" value="Ferrdict_sens_TM"/>
</dbReference>
<reference evidence="3 4" key="1">
    <citation type="journal article" date="2012" name="J. Bacteriol.">
        <title>Draft Genome Sequence of Agrobacterium albertimagni Strain AOL15.</title>
        <authorList>
            <person name="Trimble W.L."/>
            <person name="Phung le T."/>
            <person name="Meyer F."/>
            <person name="Gilbert J.A."/>
            <person name="Silver S."/>
        </authorList>
    </citation>
    <scope>NUCLEOTIDE SEQUENCE [LARGE SCALE GENOMIC DNA]</scope>
    <source>
        <strain evidence="3 4">AOL15</strain>
    </source>
</reference>
<dbReference type="Pfam" id="PF04773">
    <property type="entry name" value="FecR"/>
    <property type="match status" value="1"/>
</dbReference>
<dbReference type="GO" id="GO:0016989">
    <property type="term" value="F:sigma factor antagonist activity"/>
    <property type="evidence" value="ECO:0007669"/>
    <property type="project" value="TreeGrafter"/>
</dbReference>
<dbReference type="AlphaFoldDB" id="K2Q2G1"/>
<accession>K2Q2G1</accession>
<dbReference type="PANTHER" id="PTHR30273">
    <property type="entry name" value="PERIPLASMIC SIGNAL SENSOR AND SIGMA FACTOR ACTIVATOR FECR-RELATED"/>
    <property type="match status" value="1"/>
</dbReference>
<dbReference type="InterPro" id="IPR006860">
    <property type="entry name" value="FecR"/>
</dbReference>
<feature type="domain" description="FecR protein" evidence="1">
    <location>
        <begin position="124"/>
        <end position="216"/>
    </location>
</feature>
<dbReference type="EMBL" id="ALJF01000015">
    <property type="protein sequence ID" value="EKF57924.1"/>
    <property type="molecule type" value="Genomic_DNA"/>
</dbReference>
<dbReference type="STRING" id="1156935.QWE_19303"/>
<dbReference type="RefSeq" id="WP_006727850.1">
    <property type="nucleotide sequence ID" value="NZ_ALJF01000015.1"/>
</dbReference>
<dbReference type="PATRIC" id="fig|1156935.5.peg.3928"/>
<comment type="caution">
    <text evidence="3">The sequence shown here is derived from an EMBL/GenBank/DDBJ whole genome shotgun (WGS) entry which is preliminary data.</text>
</comment>
<gene>
    <name evidence="3" type="ORF">QWE_19303</name>
</gene>
<protein>
    <submittedName>
        <fullName evidence="3">FecR protein</fullName>
    </submittedName>
</protein>
<name>K2Q2G1_9HYPH</name>